<evidence type="ECO:0000313" key="1">
    <source>
        <dbReference type="EMBL" id="MDI5932483.1"/>
    </source>
</evidence>
<dbReference type="Gene3D" id="3.90.1150.10">
    <property type="entry name" value="Aspartate Aminotransferase, domain 1"/>
    <property type="match status" value="1"/>
</dbReference>
<accession>A0ABT6VER1</accession>
<reference evidence="1 2" key="1">
    <citation type="submission" date="2023-04" db="EMBL/GenBank/DDBJ databases">
        <title>Halomonas strains isolated from rhizosphere soil.</title>
        <authorList>
            <person name="Xu L."/>
            <person name="Sun J.-Q."/>
        </authorList>
    </citation>
    <scope>NUCLEOTIDE SEQUENCE [LARGE SCALE GENOMIC DNA]</scope>
    <source>
        <strain evidence="1 2">LN1S58</strain>
    </source>
</reference>
<dbReference type="InterPro" id="IPR015422">
    <property type="entry name" value="PyrdxlP-dep_Trfase_small"/>
</dbReference>
<proteinExistence type="predicted"/>
<name>A0ABT6VER1_9GAMM</name>
<gene>
    <name evidence="1" type="ORF">QLQ84_01640</name>
</gene>
<evidence type="ECO:0000313" key="2">
    <source>
        <dbReference type="Proteomes" id="UP001244242"/>
    </source>
</evidence>
<dbReference type="EMBL" id="JASCQO010000008">
    <property type="protein sequence ID" value="MDI5932483.1"/>
    <property type="molecule type" value="Genomic_DNA"/>
</dbReference>
<organism evidence="1 2">
    <name type="scientific">Halomonas kalidii</name>
    <dbReference type="NCBI Taxonomy" id="3043293"/>
    <lineage>
        <taxon>Bacteria</taxon>
        <taxon>Pseudomonadati</taxon>
        <taxon>Pseudomonadota</taxon>
        <taxon>Gammaproteobacteria</taxon>
        <taxon>Oceanospirillales</taxon>
        <taxon>Halomonadaceae</taxon>
        <taxon>Halomonas</taxon>
    </lineage>
</organism>
<dbReference type="Proteomes" id="UP001244242">
    <property type="component" value="Unassembled WGS sequence"/>
</dbReference>
<dbReference type="RefSeq" id="WP_282720048.1">
    <property type="nucleotide sequence ID" value="NZ_JASCQO010000008.1"/>
</dbReference>
<keyword evidence="2" id="KW-1185">Reference proteome</keyword>
<comment type="caution">
    <text evidence="1">The sequence shown here is derived from an EMBL/GenBank/DDBJ whole genome shotgun (WGS) entry which is preliminary data.</text>
</comment>
<protein>
    <submittedName>
        <fullName evidence="1">Uncharacterized protein</fullName>
    </submittedName>
</protein>
<sequence>MHQVSQCLNRRQLERCDASISLRAADAPCRCLVDHPYARQLAEGLARVDATDLIACDTNMVFATFPEAPRAARGEFLAAWGVLIELLPRTRLETHLGISEADIH</sequence>